<dbReference type="Gene3D" id="3.40.630.30">
    <property type="match status" value="1"/>
</dbReference>
<keyword evidence="8" id="KW-1133">Transmembrane helix</keyword>
<dbReference type="PROSITE" id="PS50016">
    <property type="entry name" value="ZF_PHD_2"/>
    <property type="match status" value="1"/>
</dbReference>
<feature type="transmembrane region" description="Helical" evidence="8">
    <location>
        <begin position="48"/>
        <end position="65"/>
    </location>
</feature>
<evidence type="ECO:0000256" key="7">
    <source>
        <dbReference type="SAM" id="MobiDB-lite"/>
    </source>
</evidence>
<dbReference type="SUPFAM" id="SSF55729">
    <property type="entry name" value="Acyl-CoA N-acyltransferases (Nat)"/>
    <property type="match status" value="1"/>
</dbReference>
<dbReference type="Gene3D" id="3.30.40.10">
    <property type="entry name" value="Zinc/RING finger domain, C3HC4 (zinc finger)"/>
    <property type="match status" value="2"/>
</dbReference>
<evidence type="ECO:0000256" key="6">
    <source>
        <dbReference type="PROSITE-ProRule" id="PRU00146"/>
    </source>
</evidence>
<dbReference type="InterPro" id="IPR056511">
    <property type="entry name" value="IDM1_C"/>
</dbReference>
<dbReference type="EMBL" id="MNCJ02000328">
    <property type="protein sequence ID" value="KAF5773148.1"/>
    <property type="molecule type" value="Genomic_DNA"/>
</dbReference>
<dbReference type="Pfam" id="PF16135">
    <property type="entry name" value="TDBD"/>
    <property type="match status" value="1"/>
</dbReference>
<evidence type="ECO:0000256" key="1">
    <source>
        <dbReference type="ARBA" id="ARBA00004123"/>
    </source>
</evidence>
<dbReference type="Pfam" id="PF23209">
    <property type="entry name" value="IDM1_C"/>
    <property type="match status" value="1"/>
</dbReference>
<keyword evidence="3 6" id="KW-0863">Zinc-finger</keyword>
<accession>A0A251SRR4</accession>
<dbReference type="InParanoid" id="A0A251SRR4"/>
<evidence type="ECO:0000256" key="2">
    <source>
        <dbReference type="ARBA" id="ARBA00022723"/>
    </source>
</evidence>
<dbReference type="EMBL" id="CM007902">
    <property type="protein sequence ID" value="OTG01289.1"/>
    <property type="molecule type" value="Genomic_DNA"/>
</dbReference>
<keyword evidence="4" id="KW-0862">Zinc</keyword>
<comment type="subcellular location">
    <subcellularLocation>
        <location evidence="1">Nucleus</location>
    </subcellularLocation>
</comment>
<dbReference type="PANTHER" id="PTHR47025">
    <property type="entry name" value="AUTOIMMUNE REGULATOR"/>
    <property type="match status" value="1"/>
</dbReference>
<dbReference type="Proteomes" id="UP000215914">
    <property type="component" value="Chromosome 13"/>
</dbReference>
<keyword evidence="10" id="KW-0012">Acyltransferase</keyword>
<keyword evidence="8" id="KW-0812">Transmembrane</keyword>
<dbReference type="InterPro" id="IPR019787">
    <property type="entry name" value="Znf_PHD-finger"/>
</dbReference>
<feature type="region of interest" description="Disordered" evidence="7">
    <location>
        <begin position="92"/>
        <end position="120"/>
    </location>
</feature>
<dbReference type="GO" id="GO:0005634">
    <property type="term" value="C:nucleus"/>
    <property type="evidence" value="ECO:0000318"/>
    <property type="project" value="GO_Central"/>
</dbReference>
<dbReference type="EC" id="2.3.1.48" evidence="10"/>
<evidence type="ECO:0000256" key="4">
    <source>
        <dbReference type="ARBA" id="ARBA00022833"/>
    </source>
</evidence>
<evidence type="ECO:0000256" key="3">
    <source>
        <dbReference type="ARBA" id="ARBA00022771"/>
    </source>
</evidence>
<gene>
    <name evidence="11" type="ORF">HannXRQ_Chr13g0400481</name>
    <name evidence="10" type="ORF">HanXRQr2_Chr13g0585421</name>
</gene>
<proteinExistence type="predicted"/>
<dbReference type="SMART" id="SM00249">
    <property type="entry name" value="PHD"/>
    <property type="match status" value="2"/>
</dbReference>
<sequence>MIIFKLISYNPLSLKSYSGMYEGFVFHQPLLTPIGATDSLSLLLLRHLHPSSIIWVLWIWIYIYLKSRVKRMWLSESKGAAASLHKIKHKILKRSSESTSRQRSHKTSTKKSDPKITYKDQQKNRSVLQERLLPDRTPLTYISKGETLLKGYTSGRGILCGCCDKVVSPTTFEDHAGRGESKKPYQHIFLPTGVSLHQYASTLKLNCHKRVENNDLLCVVCRKSGDLLFCDGCPRSFHKECMSDTIITSKKQFCKQCQLSIKHLVPKGNTAKDGNVSEAVPNEQNAKQCVQIDNPFDQVACVLCRSCDFSADGFNDLTSIVCDQCEKEYHIGCLKRDKNIVLKELPTGDWFCSSDCHSLHRFIKLLVEYGPLKVRDSDMRFVKKNVQGSDVDGLKYIDARWYVFSGKDACERDKLLLEQAVAIYHVCFNPIIDSHTQKDFIPAMAYGMQMGSSNFSGVYSALLTINSKVITAGMFRVFGREFVELPIVATSQPYQGKGYFQVFLSCFEELLSHLRVKKLVIPAARDAKGMWMKKFGFRRVPPKELAKYRQTQTSMVAFQGTTLLQRDVPQGIVTSMGRRSVN</sequence>
<evidence type="ECO:0000313" key="10">
    <source>
        <dbReference type="EMBL" id="KAF5773148.1"/>
    </source>
</evidence>
<keyword evidence="2" id="KW-0479">Metal-binding</keyword>
<dbReference type="InterPro" id="IPR001965">
    <property type="entry name" value="Znf_PHD"/>
</dbReference>
<dbReference type="GO" id="GO:0008270">
    <property type="term" value="F:zinc ion binding"/>
    <property type="evidence" value="ECO:0007669"/>
    <property type="project" value="UniProtKB-KW"/>
</dbReference>
<reference evidence="10" key="3">
    <citation type="submission" date="2020-06" db="EMBL/GenBank/DDBJ databases">
        <title>Helianthus annuus Genome sequencing and assembly Release 2.</title>
        <authorList>
            <person name="Gouzy J."/>
            <person name="Langlade N."/>
            <person name="Munos S."/>
        </authorList>
    </citation>
    <scope>NUCLEOTIDE SEQUENCE</scope>
    <source>
        <tissue evidence="10">Leaves</tissue>
    </source>
</reference>
<dbReference type="PANTHER" id="PTHR47025:SF26">
    <property type="entry name" value="ZINC FINGER, RING_FYVE_PHD-TYPE, ACYL-COA N-ACYLTRANSFERASE, JAS TPL-BINDING DOMAIN PROTEIN-RELATED"/>
    <property type="match status" value="1"/>
</dbReference>
<keyword evidence="10" id="KW-0808">Transferase</keyword>
<name>A0A251SRR4_HELAN</name>
<dbReference type="Pfam" id="PF00628">
    <property type="entry name" value="PHD"/>
    <property type="match status" value="1"/>
</dbReference>
<dbReference type="GO" id="GO:0003682">
    <property type="term" value="F:chromatin binding"/>
    <property type="evidence" value="ECO:0000318"/>
    <property type="project" value="GO_Central"/>
</dbReference>
<dbReference type="GO" id="GO:0000977">
    <property type="term" value="F:RNA polymerase II transcription regulatory region sequence-specific DNA binding"/>
    <property type="evidence" value="ECO:0000318"/>
    <property type="project" value="GO_Central"/>
</dbReference>
<protein>
    <submittedName>
        <fullName evidence="10">Histone acetyltransferase chromatin regulator PHD family</fullName>
        <ecNumber evidence="10">2.3.1.48</ecNumber>
    </submittedName>
    <submittedName>
        <fullName evidence="11">Putative zinc finger, FYVE/PHD-type</fullName>
    </submittedName>
</protein>
<keyword evidence="5" id="KW-0539">Nucleus</keyword>
<dbReference type="SUPFAM" id="SSF57903">
    <property type="entry name" value="FYVE/PHD zinc finger"/>
    <property type="match status" value="2"/>
</dbReference>
<evidence type="ECO:0000313" key="11">
    <source>
        <dbReference type="EMBL" id="OTG01289.1"/>
    </source>
</evidence>
<organism evidence="11 12">
    <name type="scientific">Helianthus annuus</name>
    <name type="common">Common sunflower</name>
    <dbReference type="NCBI Taxonomy" id="4232"/>
    <lineage>
        <taxon>Eukaryota</taxon>
        <taxon>Viridiplantae</taxon>
        <taxon>Streptophyta</taxon>
        <taxon>Embryophyta</taxon>
        <taxon>Tracheophyta</taxon>
        <taxon>Spermatophyta</taxon>
        <taxon>Magnoliopsida</taxon>
        <taxon>eudicotyledons</taxon>
        <taxon>Gunneridae</taxon>
        <taxon>Pentapetalae</taxon>
        <taxon>asterids</taxon>
        <taxon>campanulids</taxon>
        <taxon>Asterales</taxon>
        <taxon>Asteraceae</taxon>
        <taxon>Asteroideae</taxon>
        <taxon>Heliantheae alliance</taxon>
        <taxon>Heliantheae</taxon>
        <taxon>Helianthus</taxon>
    </lineage>
</organism>
<keyword evidence="8" id="KW-0472">Membrane</keyword>
<dbReference type="GO" id="GO:0042393">
    <property type="term" value="F:histone binding"/>
    <property type="evidence" value="ECO:0000318"/>
    <property type="project" value="GO_Central"/>
</dbReference>
<dbReference type="InterPro" id="IPR011011">
    <property type="entry name" value="Znf_FYVE_PHD"/>
</dbReference>
<dbReference type="OMA" id="CAIFHEN"/>
<dbReference type="GO" id="GO:0061733">
    <property type="term" value="F:protein-lysine-acetyltransferase activity"/>
    <property type="evidence" value="ECO:0007669"/>
    <property type="project" value="UniProtKB-EC"/>
</dbReference>
<dbReference type="InterPro" id="IPR013083">
    <property type="entry name" value="Znf_RING/FYVE/PHD"/>
</dbReference>
<feature type="compositionally biased region" description="Basic and acidic residues" evidence="7">
    <location>
        <begin position="110"/>
        <end position="120"/>
    </location>
</feature>
<dbReference type="InterPro" id="IPR016181">
    <property type="entry name" value="Acyl_CoA_acyltransferase"/>
</dbReference>
<reference evidence="10 12" key="1">
    <citation type="journal article" date="2017" name="Nature">
        <title>The sunflower genome provides insights into oil metabolism, flowering and Asterid evolution.</title>
        <authorList>
            <person name="Badouin H."/>
            <person name="Gouzy J."/>
            <person name="Grassa C.J."/>
            <person name="Murat F."/>
            <person name="Staton S.E."/>
            <person name="Cottret L."/>
            <person name="Lelandais-Briere C."/>
            <person name="Owens G.L."/>
            <person name="Carrere S."/>
            <person name="Mayjonade B."/>
            <person name="Legrand L."/>
            <person name="Gill N."/>
            <person name="Kane N.C."/>
            <person name="Bowers J.E."/>
            <person name="Hubner S."/>
            <person name="Bellec A."/>
            <person name="Berard A."/>
            <person name="Berges H."/>
            <person name="Blanchet N."/>
            <person name="Boniface M.C."/>
            <person name="Brunel D."/>
            <person name="Catrice O."/>
            <person name="Chaidir N."/>
            <person name="Claudel C."/>
            <person name="Donnadieu C."/>
            <person name="Faraut T."/>
            <person name="Fievet G."/>
            <person name="Helmstetter N."/>
            <person name="King M."/>
            <person name="Knapp S.J."/>
            <person name="Lai Z."/>
            <person name="Le Paslier M.C."/>
            <person name="Lippi Y."/>
            <person name="Lorenzon L."/>
            <person name="Mandel J.R."/>
            <person name="Marage G."/>
            <person name="Marchand G."/>
            <person name="Marquand E."/>
            <person name="Bret-Mestries E."/>
            <person name="Morien E."/>
            <person name="Nambeesan S."/>
            <person name="Nguyen T."/>
            <person name="Pegot-Espagnet P."/>
            <person name="Pouilly N."/>
            <person name="Raftis F."/>
            <person name="Sallet E."/>
            <person name="Schiex T."/>
            <person name="Thomas J."/>
            <person name="Vandecasteele C."/>
            <person name="Vares D."/>
            <person name="Vear F."/>
            <person name="Vautrin S."/>
            <person name="Crespi M."/>
            <person name="Mangin B."/>
            <person name="Burke J.M."/>
            <person name="Salse J."/>
            <person name="Munos S."/>
            <person name="Vincourt P."/>
            <person name="Rieseberg L.H."/>
            <person name="Langlade N.B."/>
        </authorList>
    </citation>
    <scope>NUCLEOTIDE SEQUENCE [LARGE SCALE GENOMIC DNA]</scope>
    <source>
        <strain evidence="12">cv. SF193</strain>
        <tissue evidence="10">Leaves</tissue>
    </source>
</reference>
<feature type="domain" description="PHD-type" evidence="9">
    <location>
        <begin position="215"/>
        <end position="260"/>
    </location>
</feature>
<evidence type="ECO:0000256" key="5">
    <source>
        <dbReference type="ARBA" id="ARBA00023242"/>
    </source>
</evidence>
<evidence type="ECO:0000313" key="12">
    <source>
        <dbReference type="Proteomes" id="UP000215914"/>
    </source>
</evidence>
<dbReference type="GO" id="GO:0045944">
    <property type="term" value="P:positive regulation of transcription by RNA polymerase II"/>
    <property type="evidence" value="ECO:0000318"/>
    <property type="project" value="GO_Central"/>
</dbReference>
<evidence type="ECO:0000259" key="9">
    <source>
        <dbReference type="PROSITE" id="PS50016"/>
    </source>
</evidence>
<dbReference type="AlphaFoldDB" id="A0A251SRR4"/>
<keyword evidence="12" id="KW-1185">Reference proteome</keyword>
<dbReference type="InterPro" id="IPR032308">
    <property type="entry name" value="TDBD"/>
</dbReference>
<reference evidence="11" key="2">
    <citation type="submission" date="2017-02" db="EMBL/GenBank/DDBJ databases">
        <title>Sunflower complete genome.</title>
        <authorList>
            <person name="Langlade N."/>
            <person name="Munos S."/>
        </authorList>
    </citation>
    <scope>NUCLEOTIDE SEQUENCE [LARGE SCALE GENOMIC DNA]</scope>
    <source>
        <tissue evidence="11">Leaves</tissue>
    </source>
</reference>
<evidence type="ECO:0000256" key="8">
    <source>
        <dbReference type="SAM" id="Phobius"/>
    </source>
</evidence>
<dbReference type="STRING" id="4232.A0A251SRR4"/>
<dbReference type="Gramene" id="mRNA:HanXRQr2_Chr13g0585421">
    <property type="protein sequence ID" value="mRNA:HanXRQr2_Chr13g0585421"/>
    <property type="gene ID" value="HanXRQr2_Chr13g0585421"/>
</dbReference>